<organism evidence="1 2">
    <name type="scientific">Melanomma pulvis-pyrius CBS 109.77</name>
    <dbReference type="NCBI Taxonomy" id="1314802"/>
    <lineage>
        <taxon>Eukaryota</taxon>
        <taxon>Fungi</taxon>
        <taxon>Dikarya</taxon>
        <taxon>Ascomycota</taxon>
        <taxon>Pezizomycotina</taxon>
        <taxon>Dothideomycetes</taxon>
        <taxon>Pleosporomycetidae</taxon>
        <taxon>Pleosporales</taxon>
        <taxon>Melanommataceae</taxon>
        <taxon>Melanomma</taxon>
    </lineage>
</organism>
<name>A0A6A6WSV3_9PLEO</name>
<evidence type="ECO:0000313" key="1">
    <source>
        <dbReference type="EMBL" id="KAF2787206.1"/>
    </source>
</evidence>
<sequence length="424" mass="48574">MTRYKIEIENRIDAARTEATAFLRNNGFFDVAQYECDLDNPIHALFSQAKFLDISHKAYKHMAPALRLATYLVEDPRVLGWFHHQMQGTARPFGNKAYLSLQGVKQSTDEEISFEWRSSLDSLANVLTWRTGDIPDHAHTFLFPEVREAFLDSSLPFMSGTEIQRSKMLVRVHDEAMIAAGIAVKAEDERLLYRAGQGRFSPAIALEKFYPEYFESLPDDMSRLTEAQNEYHLCLQFLLAVTIVHELAHCLNVFPNIKCMTANAQLLDTHATKQEATIFGEAESGNSLERFLFGGRISFANLTLDPSWHELQDRTHTTLLIPAAKTEISRGQYDGRSYSSVEMHGRCYPVTALHDGYAKILLPLQWVADWFRKEHWIYERSFDDCLAPPAVGWRMHVEIPYTGDGDEEQHDVVRMEIFMDVKEA</sequence>
<evidence type="ECO:0000313" key="2">
    <source>
        <dbReference type="Proteomes" id="UP000799757"/>
    </source>
</evidence>
<gene>
    <name evidence="1" type="ORF">K505DRAFT_397226</name>
</gene>
<dbReference type="Proteomes" id="UP000799757">
    <property type="component" value="Unassembled WGS sequence"/>
</dbReference>
<dbReference type="OrthoDB" id="10254945at2759"/>
<accession>A0A6A6WSV3</accession>
<dbReference type="EMBL" id="MU002348">
    <property type="protein sequence ID" value="KAF2787206.1"/>
    <property type="molecule type" value="Genomic_DNA"/>
</dbReference>
<dbReference type="AlphaFoldDB" id="A0A6A6WSV3"/>
<protein>
    <submittedName>
        <fullName evidence="1">Uncharacterized protein</fullName>
    </submittedName>
</protein>
<reference evidence="1" key="1">
    <citation type="journal article" date="2020" name="Stud. Mycol.">
        <title>101 Dothideomycetes genomes: a test case for predicting lifestyles and emergence of pathogens.</title>
        <authorList>
            <person name="Haridas S."/>
            <person name="Albert R."/>
            <person name="Binder M."/>
            <person name="Bloem J."/>
            <person name="Labutti K."/>
            <person name="Salamov A."/>
            <person name="Andreopoulos B."/>
            <person name="Baker S."/>
            <person name="Barry K."/>
            <person name="Bills G."/>
            <person name="Bluhm B."/>
            <person name="Cannon C."/>
            <person name="Castanera R."/>
            <person name="Culley D."/>
            <person name="Daum C."/>
            <person name="Ezra D."/>
            <person name="Gonzalez J."/>
            <person name="Henrissat B."/>
            <person name="Kuo A."/>
            <person name="Liang C."/>
            <person name="Lipzen A."/>
            <person name="Lutzoni F."/>
            <person name="Magnuson J."/>
            <person name="Mondo S."/>
            <person name="Nolan M."/>
            <person name="Ohm R."/>
            <person name="Pangilinan J."/>
            <person name="Park H.-J."/>
            <person name="Ramirez L."/>
            <person name="Alfaro M."/>
            <person name="Sun H."/>
            <person name="Tritt A."/>
            <person name="Yoshinaga Y."/>
            <person name="Zwiers L.-H."/>
            <person name="Turgeon B."/>
            <person name="Goodwin S."/>
            <person name="Spatafora J."/>
            <person name="Crous P."/>
            <person name="Grigoriev I."/>
        </authorList>
    </citation>
    <scope>NUCLEOTIDE SEQUENCE</scope>
    <source>
        <strain evidence="1">CBS 109.77</strain>
    </source>
</reference>
<proteinExistence type="predicted"/>
<keyword evidence="2" id="KW-1185">Reference proteome</keyword>